<gene>
    <name evidence="1" type="ORF">KPS_001278</name>
</gene>
<sequence length="187" mass="19811">MHILIIDGSTREYLGEDMDWQPPHPWVALPADAVAADAVPLPEPRPGFARVLTMQADGWEYVEDYRGRAGWMPDGTPHAIDALGPLPDGWRETAPAPAPENVRAAKQAEIRAGYDTALSGVLVGADATATGVAVGAALMATTDPDGLAYLVDLLTARRVELEQDLLAAQTAEDPVAAMEAITVSYPT</sequence>
<organism evidence="1 2">
    <name type="scientific">Nitratidesulfovibrio liaohensis</name>
    <dbReference type="NCBI Taxonomy" id="2604158"/>
    <lineage>
        <taxon>Bacteria</taxon>
        <taxon>Pseudomonadati</taxon>
        <taxon>Thermodesulfobacteriota</taxon>
        <taxon>Desulfovibrionia</taxon>
        <taxon>Desulfovibrionales</taxon>
        <taxon>Desulfovibrionaceae</taxon>
        <taxon>Nitratidesulfovibrio</taxon>
    </lineage>
</organism>
<reference evidence="1" key="1">
    <citation type="submission" date="2023-09" db="EMBL/GenBank/DDBJ databases">
        <authorList>
            <consortium name="CW5 consortium"/>
            <person name="Lu C.-W."/>
        </authorList>
    </citation>
    <scope>NUCLEOTIDE SEQUENCE</scope>
    <source>
        <strain evidence="1">KPS</strain>
    </source>
</reference>
<evidence type="ECO:0000313" key="2">
    <source>
        <dbReference type="Proteomes" id="UP001180616"/>
    </source>
</evidence>
<name>A0ABY9R7K5_9BACT</name>
<evidence type="ECO:0008006" key="3">
    <source>
        <dbReference type="Google" id="ProtNLM"/>
    </source>
</evidence>
<keyword evidence="2" id="KW-1185">Reference proteome</keyword>
<protein>
    <recommendedName>
        <fullName evidence="3">DUF4376 domain-containing protein</fullName>
    </recommendedName>
</protein>
<accession>A0ABY9R7K5</accession>
<dbReference type="RefSeq" id="WP_309542538.1">
    <property type="nucleotide sequence ID" value="NZ_CP133659.1"/>
</dbReference>
<dbReference type="Proteomes" id="UP001180616">
    <property type="component" value="Chromosome"/>
</dbReference>
<proteinExistence type="predicted"/>
<dbReference type="EMBL" id="CP133659">
    <property type="protein sequence ID" value="WMW66674.1"/>
    <property type="molecule type" value="Genomic_DNA"/>
</dbReference>
<evidence type="ECO:0000313" key="1">
    <source>
        <dbReference type="EMBL" id="WMW66674.1"/>
    </source>
</evidence>